<dbReference type="SUPFAM" id="SSF51395">
    <property type="entry name" value="FMN-linked oxidoreductases"/>
    <property type="match status" value="1"/>
</dbReference>
<comment type="pathway">
    <text evidence="4">Pyrimidine metabolism; UMP biosynthesis via de novo pathway; orotate from (S)-dihydroorotate (NAD(+) route): step 1/1.</text>
</comment>
<evidence type="ECO:0000256" key="2">
    <source>
        <dbReference type="ARBA" id="ARBA00003616"/>
    </source>
</evidence>
<dbReference type="NCBIfam" id="NF005574">
    <property type="entry name" value="PRK07259.1"/>
    <property type="match status" value="1"/>
</dbReference>
<feature type="binding site" evidence="15">
    <location>
        <position position="43"/>
    </location>
    <ligand>
        <name>substrate</name>
    </ligand>
</feature>
<comment type="cofactor">
    <cofactor evidence="15">
        <name>FMN</name>
        <dbReference type="ChEBI" id="CHEBI:58210"/>
    </cofactor>
    <text evidence="15">Binds 1 FMN per subunit.</text>
</comment>
<keyword evidence="12 15" id="KW-0560">Oxidoreductase</keyword>
<evidence type="ECO:0000256" key="3">
    <source>
        <dbReference type="ARBA" id="ARBA00004496"/>
    </source>
</evidence>
<evidence type="ECO:0000259" key="16">
    <source>
        <dbReference type="Pfam" id="PF01180"/>
    </source>
</evidence>
<sequence>MSGLEVTLGNLHLKNPLMPASGTFAEQMTNYIDVNQIGAIIPKSITKHRRTGNPTPRICETKAGGMINSIGIQSEGLTYFKEKTVPFYASFSTPFIASVSAESMEQFAEVCEELGEMEDVDAIELNISCPNLKNNGLAFGMDPSVTYELVTRVRKVTNKPLIPKLSPNVTSITEIARACEAAGADILTVSNTFLAMSIDVHSRKPKISNIMGGYSGPAILPLVVRMVYQVYQATSLPIIGCGGVMTGEDAIELMLAGASAVQIGTASFVDPEAMITIREEMEAYMKLHGIKEIEEIIGGVLVHQA</sequence>
<dbReference type="CDD" id="cd04740">
    <property type="entry name" value="DHOD_1B_like"/>
    <property type="match status" value="1"/>
</dbReference>
<dbReference type="PIRSF" id="PIRSF000164">
    <property type="entry name" value="DHO_oxidase"/>
    <property type="match status" value="1"/>
</dbReference>
<dbReference type="InterPro" id="IPR001295">
    <property type="entry name" value="Dihydroorotate_DH_CS"/>
</dbReference>
<reference evidence="17 18" key="1">
    <citation type="submission" date="2020-04" db="EMBL/GenBank/DDBJ databases">
        <title>Bacillus sp. UniB3 isolated from commercial digestive syrup.</title>
        <authorList>
            <person name="Thorat V."/>
            <person name="Kirdat K."/>
            <person name="Tiwarekar B."/>
            <person name="Yadav A."/>
        </authorList>
    </citation>
    <scope>NUCLEOTIDE SEQUENCE [LARGE SCALE GENOMIC DNA]</scope>
    <source>
        <strain evidence="17 18">UniB3</strain>
    </source>
</reference>
<dbReference type="InterPro" id="IPR050074">
    <property type="entry name" value="DHO_dehydrogenase"/>
</dbReference>
<evidence type="ECO:0000256" key="14">
    <source>
        <dbReference type="ARBA" id="ARBA00048996"/>
    </source>
</evidence>
<comment type="function">
    <text evidence="2">Catalyzes the conversion of dihydroorotate to orotate with NAD(+) as electron acceptor.</text>
</comment>
<feature type="binding site" evidence="15">
    <location>
        <begin position="43"/>
        <end position="44"/>
    </location>
    <ligand>
        <name>FMN</name>
        <dbReference type="ChEBI" id="CHEBI:58210"/>
    </ligand>
</feature>
<feature type="binding site" evidence="15">
    <location>
        <begin position="68"/>
        <end position="72"/>
    </location>
    <ligand>
        <name>substrate</name>
    </ligand>
</feature>
<feature type="binding site" evidence="15">
    <location>
        <position position="126"/>
    </location>
    <ligand>
        <name>substrate</name>
    </ligand>
</feature>
<dbReference type="NCBIfam" id="TIGR01037">
    <property type="entry name" value="pyrD_sub1_fam"/>
    <property type="match status" value="1"/>
</dbReference>
<feature type="binding site" evidence="15">
    <location>
        <begin position="191"/>
        <end position="192"/>
    </location>
    <ligand>
        <name>substrate</name>
    </ligand>
</feature>
<dbReference type="InterPro" id="IPR049622">
    <property type="entry name" value="Dihydroorotate_DH_I"/>
</dbReference>
<comment type="catalytic activity">
    <reaction evidence="15">
        <text>(S)-dihydroorotate + A = orotate + AH2</text>
        <dbReference type="Rhea" id="RHEA:18073"/>
        <dbReference type="ChEBI" id="CHEBI:13193"/>
        <dbReference type="ChEBI" id="CHEBI:17499"/>
        <dbReference type="ChEBI" id="CHEBI:30839"/>
        <dbReference type="ChEBI" id="CHEBI:30864"/>
    </reaction>
</comment>
<evidence type="ECO:0000256" key="15">
    <source>
        <dbReference type="HAMAP-Rule" id="MF_00224"/>
    </source>
</evidence>
<dbReference type="HAMAP" id="MF_00224">
    <property type="entry name" value="DHO_dh_type1"/>
    <property type="match status" value="1"/>
</dbReference>
<proteinExistence type="inferred from homology"/>
<comment type="caution">
    <text evidence="15">Lacks conserved residue(s) required for the propagation of feature annotation.</text>
</comment>
<feature type="binding site" evidence="15">
    <location>
        <position position="216"/>
    </location>
    <ligand>
        <name>FMN</name>
        <dbReference type="ChEBI" id="CHEBI:58210"/>
    </ligand>
</feature>
<keyword evidence="9 15" id="KW-0285">Flavoprotein</keyword>
<comment type="subcellular location">
    <subcellularLocation>
        <location evidence="3 15">Cytoplasm</location>
    </subcellularLocation>
</comment>
<dbReference type="Gene3D" id="3.20.20.70">
    <property type="entry name" value="Aldolase class I"/>
    <property type="match status" value="1"/>
</dbReference>
<evidence type="ECO:0000256" key="10">
    <source>
        <dbReference type="ARBA" id="ARBA00022643"/>
    </source>
</evidence>
<evidence type="ECO:0000256" key="4">
    <source>
        <dbReference type="ARBA" id="ARBA00004715"/>
    </source>
</evidence>
<evidence type="ECO:0000256" key="11">
    <source>
        <dbReference type="ARBA" id="ARBA00022975"/>
    </source>
</evidence>
<dbReference type="EMBL" id="JABBPK010000001">
    <property type="protein sequence ID" value="NMO79520.1"/>
    <property type="molecule type" value="Genomic_DNA"/>
</dbReference>
<dbReference type="PROSITE" id="PS00911">
    <property type="entry name" value="DHODEHASE_1"/>
    <property type="match status" value="1"/>
</dbReference>
<dbReference type="InterPro" id="IPR033888">
    <property type="entry name" value="DHOD_1B"/>
</dbReference>
<accession>A0A7Y0PP44</accession>
<dbReference type="InterPro" id="IPR005720">
    <property type="entry name" value="Dihydroorotate_DH_cat"/>
</dbReference>
<dbReference type="PANTHER" id="PTHR48109">
    <property type="entry name" value="DIHYDROOROTATE DEHYDROGENASE (QUINONE), MITOCHONDRIAL-RELATED"/>
    <property type="match status" value="1"/>
</dbReference>
<dbReference type="AlphaFoldDB" id="A0A7Y0PP44"/>
<dbReference type="GO" id="GO:0006207">
    <property type="term" value="P:'de novo' pyrimidine nucleobase biosynthetic process"/>
    <property type="evidence" value="ECO:0007669"/>
    <property type="project" value="InterPro"/>
</dbReference>
<dbReference type="EC" id="1.3.-.-" evidence="15"/>
<dbReference type="PANTHER" id="PTHR48109:SF1">
    <property type="entry name" value="DIHYDROOROTATE DEHYDROGENASE (FUMARATE)"/>
    <property type="match status" value="1"/>
</dbReference>
<evidence type="ECO:0000256" key="13">
    <source>
        <dbReference type="ARBA" id="ARBA00023027"/>
    </source>
</evidence>
<dbReference type="GO" id="GO:0005737">
    <property type="term" value="C:cytoplasm"/>
    <property type="evidence" value="ECO:0007669"/>
    <property type="project" value="UniProtKB-SubCell"/>
</dbReference>
<feature type="active site" description="Nucleophile" evidence="15">
    <location>
        <position position="129"/>
    </location>
</feature>
<comment type="subunit">
    <text evidence="7">Homodimer.</text>
</comment>
<dbReference type="Proteomes" id="UP000588491">
    <property type="component" value="Unassembled WGS sequence"/>
</dbReference>
<evidence type="ECO:0000313" key="17">
    <source>
        <dbReference type="EMBL" id="NMO79520.1"/>
    </source>
</evidence>
<keyword evidence="8 15" id="KW-0963">Cytoplasm</keyword>
<comment type="catalytic activity">
    <reaction evidence="1">
        <text>(S)-dihydroorotate + fumarate = orotate + succinate</text>
        <dbReference type="Rhea" id="RHEA:30059"/>
        <dbReference type="ChEBI" id="CHEBI:29806"/>
        <dbReference type="ChEBI" id="CHEBI:30031"/>
        <dbReference type="ChEBI" id="CHEBI:30839"/>
        <dbReference type="ChEBI" id="CHEBI:30864"/>
        <dbReference type="EC" id="1.3.98.1"/>
    </reaction>
</comment>
<evidence type="ECO:0000256" key="7">
    <source>
        <dbReference type="ARBA" id="ARBA00011738"/>
    </source>
</evidence>
<comment type="subunit">
    <text evidence="6">Heterotetramer of 2 PyrK and 2 PyrD type B subunits.</text>
</comment>
<dbReference type="InterPro" id="IPR013785">
    <property type="entry name" value="Aldolase_TIM"/>
</dbReference>
<evidence type="ECO:0000313" key="18">
    <source>
        <dbReference type="Proteomes" id="UP000588491"/>
    </source>
</evidence>
<comment type="similarity">
    <text evidence="5 15">Belongs to the dihydroorotate dehydrogenase family. Type 1 subfamily.</text>
</comment>
<feature type="binding site" evidence="15">
    <location>
        <begin position="242"/>
        <end position="243"/>
    </location>
    <ligand>
        <name>FMN</name>
        <dbReference type="ChEBI" id="CHEBI:58210"/>
    </ligand>
</feature>
<protein>
    <recommendedName>
        <fullName evidence="15">Dihydroorotate dehydrogenase</fullName>
        <shortName evidence="15">DHOD</shortName>
        <shortName evidence="15">DHODase</shortName>
        <shortName evidence="15">DHOdehase</shortName>
        <ecNumber evidence="15">1.3.-.-</ecNumber>
    </recommendedName>
</protein>
<evidence type="ECO:0000256" key="12">
    <source>
        <dbReference type="ARBA" id="ARBA00023002"/>
    </source>
</evidence>
<dbReference type="InterPro" id="IPR024920">
    <property type="entry name" value="Dihydroorotate_DH_1"/>
</dbReference>
<feature type="binding site" evidence="15">
    <location>
        <position position="164"/>
    </location>
    <ligand>
        <name>FMN</name>
        <dbReference type="ChEBI" id="CHEBI:58210"/>
    </ligand>
</feature>
<evidence type="ECO:0000256" key="8">
    <source>
        <dbReference type="ARBA" id="ARBA00022490"/>
    </source>
</evidence>
<comment type="catalytic activity">
    <reaction evidence="14">
        <text>(S)-dihydroorotate + NAD(+) = orotate + NADH + H(+)</text>
        <dbReference type="Rhea" id="RHEA:13513"/>
        <dbReference type="ChEBI" id="CHEBI:15378"/>
        <dbReference type="ChEBI" id="CHEBI:30839"/>
        <dbReference type="ChEBI" id="CHEBI:30864"/>
        <dbReference type="ChEBI" id="CHEBI:57540"/>
        <dbReference type="ChEBI" id="CHEBI:57945"/>
        <dbReference type="EC" id="1.3.1.14"/>
    </reaction>
</comment>
<dbReference type="PROSITE" id="PS00912">
    <property type="entry name" value="DHODEHASE_2"/>
    <property type="match status" value="1"/>
</dbReference>
<dbReference type="RefSeq" id="WP_169189295.1">
    <property type="nucleotide sequence ID" value="NZ_JABBPK010000001.1"/>
</dbReference>
<feature type="binding site" evidence="15">
    <location>
        <position position="21"/>
    </location>
    <ligand>
        <name>FMN</name>
        <dbReference type="ChEBI" id="CHEBI:58210"/>
    </ligand>
</feature>
<organism evidence="17 18">
    <name type="scientific">Niallia alba</name>
    <dbReference type="NCBI Taxonomy" id="2729105"/>
    <lineage>
        <taxon>Bacteria</taxon>
        <taxon>Bacillati</taxon>
        <taxon>Bacillota</taxon>
        <taxon>Bacilli</taxon>
        <taxon>Bacillales</taxon>
        <taxon>Bacillaceae</taxon>
        <taxon>Niallia</taxon>
    </lineage>
</organism>
<dbReference type="GO" id="GO:1990663">
    <property type="term" value="F:dihydroorotate dehydrogenase (fumarate) activity"/>
    <property type="evidence" value="ECO:0007669"/>
    <property type="project" value="UniProtKB-EC"/>
</dbReference>
<keyword evidence="13" id="KW-0520">NAD</keyword>
<feature type="binding site" evidence="15">
    <location>
        <position position="126"/>
    </location>
    <ligand>
        <name>FMN</name>
        <dbReference type="ChEBI" id="CHEBI:58210"/>
    </ligand>
</feature>
<evidence type="ECO:0000256" key="5">
    <source>
        <dbReference type="ARBA" id="ARBA00008008"/>
    </source>
</evidence>
<comment type="caution">
    <text evidence="17">The sequence shown here is derived from an EMBL/GenBank/DDBJ whole genome shotgun (WGS) entry which is preliminary data.</text>
</comment>
<dbReference type="Pfam" id="PF01180">
    <property type="entry name" value="DHO_dh"/>
    <property type="match status" value="1"/>
</dbReference>
<dbReference type="UniPathway" id="UPA00070">
    <property type="reaction ID" value="UER00945"/>
</dbReference>
<dbReference type="GO" id="GO:0004589">
    <property type="term" value="F:dihydroorotate dehydrogenase (NAD+) activity"/>
    <property type="evidence" value="ECO:0007669"/>
    <property type="project" value="UniProtKB-EC"/>
</dbReference>
<dbReference type="FunFam" id="3.20.20.70:FF:000027">
    <property type="entry name" value="Dihydropyrimidine dehydrogenase [NADP(+)]"/>
    <property type="match status" value="1"/>
</dbReference>
<keyword evidence="18" id="KW-1185">Reference proteome</keyword>
<keyword evidence="11 15" id="KW-0665">Pyrimidine biosynthesis</keyword>
<evidence type="ECO:0000256" key="1">
    <source>
        <dbReference type="ARBA" id="ARBA00001694"/>
    </source>
</evidence>
<name>A0A7Y0PP44_9BACI</name>
<feature type="binding site" evidence="15">
    <location>
        <begin position="264"/>
        <end position="265"/>
    </location>
    <ligand>
        <name>FMN</name>
        <dbReference type="ChEBI" id="CHEBI:58210"/>
    </ligand>
</feature>
<keyword evidence="10 15" id="KW-0288">FMN</keyword>
<dbReference type="GO" id="GO:0044205">
    <property type="term" value="P:'de novo' UMP biosynthetic process"/>
    <property type="evidence" value="ECO:0007669"/>
    <property type="project" value="UniProtKB-UniRule"/>
</dbReference>
<gene>
    <name evidence="15" type="primary">pyrD</name>
    <name evidence="17" type="ORF">HHU08_21535</name>
</gene>
<dbReference type="InterPro" id="IPR012135">
    <property type="entry name" value="Dihydroorotate_DH_1_2"/>
</dbReference>
<feature type="domain" description="Dihydroorotate dehydrogenase catalytic" evidence="16">
    <location>
        <begin position="4"/>
        <end position="285"/>
    </location>
</feature>
<evidence type="ECO:0000256" key="9">
    <source>
        <dbReference type="ARBA" id="ARBA00022630"/>
    </source>
</evidence>
<evidence type="ECO:0000256" key="6">
    <source>
        <dbReference type="ARBA" id="ARBA00011669"/>
    </source>
</evidence>